<evidence type="ECO:0000259" key="5">
    <source>
        <dbReference type="PROSITE" id="PS50977"/>
    </source>
</evidence>
<accession>A0A6M0IEK6</accession>
<dbReference type="Pfam" id="PF00440">
    <property type="entry name" value="TetR_N"/>
    <property type="match status" value="1"/>
</dbReference>
<evidence type="ECO:0000313" key="6">
    <source>
        <dbReference type="EMBL" id="NEU65503.1"/>
    </source>
</evidence>
<dbReference type="SUPFAM" id="SSF46689">
    <property type="entry name" value="Homeodomain-like"/>
    <property type="match status" value="1"/>
</dbReference>
<sequence>METGKRNRAATTQRIVEALEDVLSEWGLDGVGVNAVAERAGVSKVLIYRYFGGIEGLLEYYVKMGRLFPAYTPAVLAQIQPVNQADLAPVWSSQVIQLFRQLRASRASREILKATVKENDSLAHGVSLAQDTELTRLVEQLSFVKGGDYQAMSAVLIGALSYLTILAQNDRSMIGLDLRKEENWLRIEDAIKVIYKALGRSAIDSPTVQVATKPVSLAVNTW</sequence>
<evidence type="ECO:0000256" key="1">
    <source>
        <dbReference type="ARBA" id="ARBA00023015"/>
    </source>
</evidence>
<organism evidence="6 7">
    <name type="scientific">Spirosoma agri</name>
    <dbReference type="NCBI Taxonomy" id="1987381"/>
    <lineage>
        <taxon>Bacteria</taxon>
        <taxon>Pseudomonadati</taxon>
        <taxon>Bacteroidota</taxon>
        <taxon>Cytophagia</taxon>
        <taxon>Cytophagales</taxon>
        <taxon>Cytophagaceae</taxon>
        <taxon>Spirosoma</taxon>
    </lineage>
</organism>
<keyword evidence="1" id="KW-0805">Transcription regulation</keyword>
<gene>
    <name evidence="6" type="ORF">GK091_01310</name>
</gene>
<keyword evidence="3" id="KW-0804">Transcription</keyword>
<dbReference type="PANTHER" id="PTHR30055">
    <property type="entry name" value="HTH-TYPE TRANSCRIPTIONAL REGULATOR RUTR"/>
    <property type="match status" value="1"/>
</dbReference>
<keyword evidence="2 4" id="KW-0238">DNA-binding</keyword>
<name>A0A6M0IEK6_9BACT</name>
<dbReference type="PROSITE" id="PS50977">
    <property type="entry name" value="HTH_TETR_2"/>
    <property type="match status" value="1"/>
</dbReference>
<dbReference type="InterPro" id="IPR050109">
    <property type="entry name" value="HTH-type_TetR-like_transc_reg"/>
</dbReference>
<dbReference type="InterPro" id="IPR009057">
    <property type="entry name" value="Homeodomain-like_sf"/>
</dbReference>
<evidence type="ECO:0000256" key="4">
    <source>
        <dbReference type="PROSITE-ProRule" id="PRU00335"/>
    </source>
</evidence>
<dbReference type="PRINTS" id="PR00455">
    <property type="entry name" value="HTHTETR"/>
</dbReference>
<dbReference type="EMBL" id="JAAGNZ010000001">
    <property type="protein sequence ID" value="NEU65503.1"/>
    <property type="molecule type" value="Genomic_DNA"/>
</dbReference>
<dbReference type="GO" id="GO:0003700">
    <property type="term" value="F:DNA-binding transcription factor activity"/>
    <property type="evidence" value="ECO:0007669"/>
    <property type="project" value="TreeGrafter"/>
</dbReference>
<evidence type="ECO:0000313" key="7">
    <source>
        <dbReference type="Proteomes" id="UP000477386"/>
    </source>
</evidence>
<feature type="domain" description="HTH tetR-type" evidence="5">
    <location>
        <begin position="9"/>
        <end position="69"/>
    </location>
</feature>
<keyword evidence="7" id="KW-1185">Reference proteome</keyword>
<evidence type="ECO:0000256" key="2">
    <source>
        <dbReference type="ARBA" id="ARBA00023125"/>
    </source>
</evidence>
<reference evidence="6 7" key="1">
    <citation type="submission" date="2020-02" db="EMBL/GenBank/DDBJ databases">
        <title>Draft genome sequence of two Spirosoma agri KCTC 52727 and Spirosoma terrae KCTC 52035.</title>
        <authorList>
            <person name="Rojas J."/>
            <person name="Ambika Manirajan B."/>
            <person name="Ratering S."/>
            <person name="Suarez C."/>
            <person name="Schnell S."/>
        </authorList>
    </citation>
    <scope>NUCLEOTIDE SEQUENCE [LARGE SCALE GENOMIC DNA]</scope>
    <source>
        <strain evidence="6 7">KCTC 52727</strain>
    </source>
</reference>
<comment type="caution">
    <text evidence="6">The sequence shown here is derived from an EMBL/GenBank/DDBJ whole genome shotgun (WGS) entry which is preliminary data.</text>
</comment>
<dbReference type="GO" id="GO:0000976">
    <property type="term" value="F:transcription cis-regulatory region binding"/>
    <property type="evidence" value="ECO:0007669"/>
    <property type="project" value="TreeGrafter"/>
</dbReference>
<protein>
    <submittedName>
        <fullName evidence="6">TetR/AcrR family transcriptional regulator</fullName>
    </submittedName>
</protein>
<dbReference type="PANTHER" id="PTHR30055:SF234">
    <property type="entry name" value="HTH-TYPE TRANSCRIPTIONAL REGULATOR BETI"/>
    <property type="match status" value="1"/>
</dbReference>
<dbReference type="AlphaFoldDB" id="A0A6M0IEK6"/>
<dbReference type="InterPro" id="IPR001647">
    <property type="entry name" value="HTH_TetR"/>
</dbReference>
<dbReference type="Gene3D" id="1.10.357.10">
    <property type="entry name" value="Tetracycline Repressor, domain 2"/>
    <property type="match status" value="1"/>
</dbReference>
<dbReference type="Proteomes" id="UP000477386">
    <property type="component" value="Unassembled WGS sequence"/>
</dbReference>
<feature type="DNA-binding region" description="H-T-H motif" evidence="4">
    <location>
        <begin position="32"/>
        <end position="51"/>
    </location>
</feature>
<dbReference type="RefSeq" id="WP_164034830.1">
    <property type="nucleotide sequence ID" value="NZ_JAAGNZ010000001.1"/>
</dbReference>
<proteinExistence type="predicted"/>
<evidence type="ECO:0000256" key="3">
    <source>
        <dbReference type="ARBA" id="ARBA00023163"/>
    </source>
</evidence>